<dbReference type="PANTHER" id="PTHR42973:SF39">
    <property type="entry name" value="FAD-BINDING PCMH-TYPE DOMAIN-CONTAINING PROTEIN"/>
    <property type="match status" value="1"/>
</dbReference>
<dbReference type="Pfam" id="PF01565">
    <property type="entry name" value="FAD_binding_4"/>
    <property type="match status" value="1"/>
</dbReference>
<dbReference type="PANTHER" id="PTHR42973">
    <property type="entry name" value="BINDING OXIDOREDUCTASE, PUTATIVE (AFU_ORTHOLOGUE AFUA_1G17690)-RELATED"/>
    <property type="match status" value="1"/>
</dbReference>
<evidence type="ECO:0000313" key="7">
    <source>
        <dbReference type="EMBL" id="TVY38134.1"/>
    </source>
</evidence>
<dbReference type="InterPro" id="IPR050416">
    <property type="entry name" value="FAD-linked_Oxidoreductase"/>
</dbReference>
<evidence type="ECO:0000256" key="3">
    <source>
        <dbReference type="ARBA" id="ARBA00022630"/>
    </source>
</evidence>
<evidence type="ECO:0000256" key="1">
    <source>
        <dbReference type="ARBA" id="ARBA00001974"/>
    </source>
</evidence>
<accession>A0A8H8UBE7</accession>
<keyword evidence="8" id="KW-1185">Reference proteome</keyword>
<dbReference type="GO" id="GO:0016491">
    <property type="term" value="F:oxidoreductase activity"/>
    <property type="evidence" value="ECO:0007669"/>
    <property type="project" value="UniProtKB-KW"/>
</dbReference>
<comment type="caution">
    <text evidence="7">The sequence shown here is derived from an EMBL/GenBank/DDBJ whole genome shotgun (WGS) entry which is preliminary data.</text>
</comment>
<comment type="similarity">
    <text evidence="2">Belongs to the oxygen-dependent FAD-linked oxidoreductase family.</text>
</comment>
<dbReference type="GO" id="GO:0071949">
    <property type="term" value="F:FAD binding"/>
    <property type="evidence" value="ECO:0007669"/>
    <property type="project" value="InterPro"/>
</dbReference>
<evidence type="ECO:0000256" key="2">
    <source>
        <dbReference type="ARBA" id="ARBA00005466"/>
    </source>
</evidence>
<keyword evidence="3" id="KW-0285">Flavoprotein</keyword>
<organism evidence="7 8">
    <name type="scientific">Lachnellula occidentalis</name>
    <dbReference type="NCBI Taxonomy" id="215460"/>
    <lineage>
        <taxon>Eukaryota</taxon>
        <taxon>Fungi</taxon>
        <taxon>Dikarya</taxon>
        <taxon>Ascomycota</taxon>
        <taxon>Pezizomycotina</taxon>
        <taxon>Leotiomycetes</taxon>
        <taxon>Helotiales</taxon>
        <taxon>Lachnaceae</taxon>
        <taxon>Lachnellula</taxon>
    </lineage>
</organism>
<feature type="domain" description="FAD-binding PCMH-type" evidence="6">
    <location>
        <begin position="29"/>
        <end position="192"/>
    </location>
</feature>
<dbReference type="SUPFAM" id="SSF56176">
    <property type="entry name" value="FAD-binding/transporter-associated domain-like"/>
    <property type="match status" value="1"/>
</dbReference>
<evidence type="ECO:0000313" key="8">
    <source>
        <dbReference type="Proteomes" id="UP000443090"/>
    </source>
</evidence>
<sequence>MVSAPSIVWRDSPDYEEARIGRVFNNRRPDRYPRGVIQPTTAEGVADAVKLANQLGLRVSIRSGGHSWAAWSVRDDALLIDLADLKLLELNEASGTLKASPSTTGRVLNEYLGTKGKMFAEGGFLLQGGMGWNCKNWGWACEKVQAVEVVTADGEIILCSKDQNSDLFWAARGAGPGFPAIVTAFHLEVRDSFSNVMKSTFIWPLEKYKTIMDWTMDDDAVASLKIANETHPPGAIMISMCEPSSLSVEYEAQALANPEGHRYTSDNAYISNDTDAAEVLREAFTTLPEGTKTFALWYSMNPCSRRKLPDMALSMQSDHYFALYTVWEDEKDDERCTSWVKKVMGHVEQHSVGAYLGDSDFQVRRTKFWEDTKAEKLMQLRQKWDPRGTVCGYLDQGDKSGVNGLENKHEWSI</sequence>
<dbReference type="InterPro" id="IPR006094">
    <property type="entry name" value="Oxid_FAD_bind_N"/>
</dbReference>
<reference evidence="7 8" key="1">
    <citation type="submission" date="2018-05" db="EMBL/GenBank/DDBJ databases">
        <title>Genome sequencing and assembly of the regulated plant pathogen Lachnellula willkommii and related sister species for the development of diagnostic species identification markers.</title>
        <authorList>
            <person name="Giroux E."/>
            <person name="Bilodeau G."/>
        </authorList>
    </citation>
    <scope>NUCLEOTIDE SEQUENCE [LARGE SCALE GENOMIC DNA]</scope>
    <source>
        <strain evidence="7 8">CBS 160.35</strain>
    </source>
</reference>
<dbReference type="AlphaFoldDB" id="A0A8H8UBE7"/>
<dbReference type="EMBL" id="QGMI01000636">
    <property type="protein sequence ID" value="TVY38134.1"/>
    <property type="molecule type" value="Genomic_DNA"/>
</dbReference>
<evidence type="ECO:0000259" key="6">
    <source>
        <dbReference type="PROSITE" id="PS51387"/>
    </source>
</evidence>
<proteinExistence type="inferred from homology"/>
<dbReference type="Gene3D" id="3.30.465.10">
    <property type="match status" value="2"/>
</dbReference>
<dbReference type="InterPro" id="IPR016169">
    <property type="entry name" value="FAD-bd_PCMH_sub2"/>
</dbReference>
<evidence type="ECO:0000256" key="5">
    <source>
        <dbReference type="ARBA" id="ARBA00023002"/>
    </source>
</evidence>
<dbReference type="Proteomes" id="UP000443090">
    <property type="component" value="Unassembled WGS sequence"/>
</dbReference>
<gene>
    <name evidence="7" type="primary">HDNO_0</name>
    <name evidence="7" type="ORF">LOCC1_G004326</name>
</gene>
<name>A0A8H8UBE7_9HELO</name>
<keyword evidence="5" id="KW-0560">Oxidoreductase</keyword>
<dbReference type="InterPro" id="IPR036318">
    <property type="entry name" value="FAD-bd_PCMH-like_sf"/>
</dbReference>
<dbReference type="PROSITE" id="PS51387">
    <property type="entry name" value="FAD_PCMH"/>
    <property type="match status" value="1"/>
</dbReference>
<comment type="cofactor">
    <cofactor evidence="1">
        <name>FAD</name>
        <dbReference type="ChEBI" id="CHEBI:57692"/>
    </cofactor>
</comment>
<dbReference type="OrthoDB" id="415825at2759"/>
<dbReference type="InterPro" id="IPR016166">
    <property type="entry name" value="FAD-bd_PCMH"/>
</dbReference>
<keyword evidence="4" id="KW-0274">FAD</keyword>
<protein>
    <submittedName>
        <fullName evidence="7">6-hydroxy-D-nicotine oxidase</fullName>
    </submittedName>
</protein>
<dbReference type="Gene3D" id="3.40.462.20">
    <property type="match status" value="1"/>
</dbReference>
<evidence type="ECO:0000256" key="4">
    <source>
        <dbReference type="ARBA" id="ARBA00022827"/>
    </source>
</evidence>